<dbReference type="EMBL" id="CAXHTB010000013">
    <property type="protein sequence ID" value="CAL0317787.1"/>
    <property type="molecule type" value="Genomic_DNA"/>
</dbReference>
<dbReference type="Proteomes" id="UP001497480">
    <property type="component" value="Unassembled WGS sequence"/>
</dbReference>
<gene>
    <name evidence="2" type="ORF">LLUT_LOCUS18847</name>
</gene>
<keyword evidence="3" id="KW-1185">Reference proteome</keyword>
<dbReference type="PANTHER" id="PTHR33870">
    <property type="entry name" value="CARDIOMYOPATHY-ASSOCIATED PROTEIN"/>
    <property type="match status" value="1"/>
</dbReference>
<reference evidence="2 3" key="1">
    <citation type="submission" date="2024-03" db="EMBL/GenBank/DDBJ databases">
        <authorList>
            <person name="Martinez-Hernandez J."/>
        </authorList>
    </citation>
    <scope>NUCLEOTIDE SEQUENCE [LARGE SCALE GENOMIC DNA]</scope>
</reference>
<sequence>MQKRRGLFYKYPSQNATSRRRNFTGRKLDVYGGLEEKAKDLSEVFRNEFTNKDSRIREDKYIMEEEEVPLDYELSAETNEAPTMQTLDSEPHMCDLVISSDRYGGLQKEIEKKNEEKEAEDDRNKGVDLGLAEVERNKRLESLIARRRARKLLKLHIENGVVDPVIPREIAPLLIARGNPYDSPRDFEGIDDIERPGSAPSALRSPFDIPYDPNEEKPILKGDSFDQEFFTTLQKELQFCRHESFNYFSLEPRQNLAYPRARRFPGKGNEDWFEQLISKERNESETKALTPLSEREETTNEDDEKGKTETVGAKDEEPENAHATNSMSDHTGKPDLTTQITNVESSEVIENPGLTIPKPHERAPNFPRSNINATNINDSLYESFPSQVNKNQVNTLFTGGRISLTPSHSIASDLQVEVSEVGSPTPAAVDDNHEINTTTDEESVVYDGDIDKDITSGKSGVIEQDISEVHNWRDIASPLTPQIIDEESTADVSSISSRSDRSEDTPTHAVSSEGNIFGIVEECIGETNEHHPSNSSDVLARWKRLMRLMDKSVNHLPHEAHAEIPLMDKNANGSPHETHAEIPEEISIMSDDLITEAQVMINVNNSATIEQDRTNNIESNEYNTLGEQQETIDEVTTNSGLSYSPRSRSVLPHNTVADQVSSSAYNQEMHLGNLQSNSKVMAHATLNGESLLDTMPQNNELSTDYPNVESHNSSNFRHSQEWTYRPENSIEESNMSSKMSDAEVYNKEEEEKLKCDENSAEKISPLSREDATTESPKQVEMMDEKSRELFDDTVTF</sequence>
<feature type="region of interest" description="Disordered" evidence="1">
    <location>
        <begin position="478"/>
        <end position="514"/>
    </location>
</feature>
<evidence type="ECO:0000313" key="2">
    <source>
        <dbReference type="EMBL" id="CAL0317787.1"/>
    </source>
</evidence>
<name>A0AAV1X9W3_LUPLU</name>
<evidence type="ECO:0000256" key="1">
    <source>
        <dbReference type="SAM" id="MobiDB-lite"/>
    </source>
</evidence>
<feature type="compositionally biased region" description="Basic and acidic residues" evidence="1">
    <location>
        <begin position="740"/>
        <end position="760"/>
    </location>
</feature>
<feature type="region of interest" description="Disordered" evidence="1">
    <location>
        <begin position="351"/>
        <end position="371"/>
    </location>
</feature>
<feature type="compositionally biased region" description="Polar residues" evidence="1">
    <location>
        <begin position="695"/>
        <end position="717"/>
    </location>
</feature>
<organism evidence="2 3">
    <name type="scientific">Lupinus luteus</name>
    <name type="common">European yellow lupine</name>
    <dbReference type="NCBI Taxonomy" id="3873"/>
    <lineage>
        <taxon>Eukaryota</taxon>
        <taxon>Viridiplantae</taxon>
        <taxon>Streptophyta</taxon>
        <taxon>Embryophyta</taxon>
        <taxon>Tracheophyta</taxon>
        <taxon>Spermatophyta</taxon>
        <taxon>Magnoliopsida</taxon>
        <taxon>eudicotyledons</taxon>
        <taxon>Gunneridae</taxon>
        <taxon>Pentapetalae</taxon>
        <taxon>rosids</taxon>
        <taxon>fabids</taxon>
        <taxon>Fabales</taxon>
        <taxon>Fabaceae</taxon>
        <taxon>Papilionoideae</taxon>
        <taxon>50 kb inversion clade</taxon>
        <taxon>genistoids sensu lato</taxon>
        <taxon>core genistoids</taxon>
        <taxon>Genisteae</taxon>
        <taxon>Lupinus</taxon>
    </lineage>
</organism>
<feature type="compositionally biased region" description="Basic and acidic residues" evidence="1">
    <location>
        <begin position="780"/>
        <end position="790"/>
    </location>
</feature>
<dbReference type="AlphaFoldDB" id="A0AAV1X9W3"/>
<proteinExistence type="predicted"/>
<feature type="compositionally biased region" description="Basic and acidic residues" evidence="1">
    <location>
        <begin position="293"/>
        <end position="315"/>
    </location>
</feature>
<protein>
    <submittedName>
        <fullName evidence="2">Uncharacterized protein</fullName>
    </submittedName>
</protein>
<feature type="region of interest" description="Disordered" evidence="1">
    <location>
        <begin position="693"/>
        <end position="796"/>
    </location>
</feature>
<comment type="caution">
    <text evidence="2">The sequence shown here is derived from an EMBL/GenBank/DDBJ whole genome shotgun (WGS) entry which is preliminary data.</text>
</comment>
<evidence type="ECO:0000313" key="3">
    <source>
        <dbReference type="Proteomes" id="UP001497480"/>
    </source>
</evidence>
<accession>A0AAV1X9W3</accession>
<feature type="region of interest" description="Disordered" evidence="1">
    <location>
        <begin position="278"/>
        <end position="334"/>
    </location>
</feature>
<dbReference type="PANTHER" id="PTHR33870:SF16">
    <property type="entry name" value="PROTEIN, PUTATIVE-RELATED"/>
    <property type="match status" value="1"/>
</dbReference>